<comment type="caution">
    <text evidence="1">The sequence shown here is derived from an EMBL/GenBank/DDBJ whole genome shotgun (WGS) entry which is preliminary data.</text>
</comment>
<dbReference type="EMBL" id="JAAIUW010000003">
    <property type="protein sequence ID" value="KAF7839142.1"/>
    <property type="molecule type" value="Genomic_DNA"/>
</dbReference>
<keyword evidence="2" id="KW-1185">Reference proteome</keyword>
<accession>A0A834X7C0</accession>
<proteinExistence type="predicted"/>
<dbReference type="AlphaFoldDB" id="A0A834X7C0"/>
<evidence type="ECO:0000313" key="2">
    <source>
        <dbReference type="Proteomes" id="UP000634136"/>
    </source>
</evidence>
<protein>
    <submittedName>
        <fullName evidence="1">Uncharacterized protein</fullName>
    </submittedName>
</protein>
<evidence type="ECO:0000313" key="1">
    <source>
        <dbReference type="EMBL" id="KAF7839142.1"/>
    </source>
</evidence>
<organism evidence="1 2">
    <name type="scientific">Senna tora</name>
    <dbReference type="NCBI Taxonomy" id="362788"/>
    <lineage>
        <taxon>Eukaryota</taxon>
        <taxon>Viridiplantae</taxon>
        <taxon>Streptophyta</taxon>
        <taxon>Embryophyta</taxon>
        <taxon>Tracheophyta</taxon>
        <taxon>Spermatophyta</taxon>
        <taxon>Magnoliopsida</taxon>
        <taxon>eudicotyledons</taxon>
        <taxon>Gunneridae</taxon>
        <taxon>Pentapetalae</taxon>
        <taxon>rosids</taxon>
        <taxon>fabids</taxon>
        <taxon>Fabales</taxon>
        <taxon>Fabaceae</taxon>
        <taxon>Caesalpinioideae</taxon>
        <taxon>Cassia clade</taxon>
        <taxon>Senna</taxon>
    </lineage>
</organism>
<gene>
    <name evidence="1" type="ORF">G2W53_007624</name>
</gene>
<dbReference type="Proteomes" id="UP000634136">
    <property type="component" value="Unassembled WGS sequence"/>
</dbReference>
<name>A0A834X7C0_9FABA</name>
<sequence length="52" mass="5827">MGFEMTSHSFHAIMSPIRALNPLGFPITMEAIGLTPLCNDTFDLYFLNSFDT</sequence>
<reference evidence="1" key="1">
    <citation type="submission" date="2020-09" db="EMBL/GenBank/DDBJ databases">
        <title>Genome-Enabled Discovery of Anthraquinone Biosynthesis in Senna tora.</title>
        <authorList>
            <person name="Kang S.-H."/>
            <person name="Pandey R.P."/>
            <person name="Lee C.-M."/>
            <person name="Sim J.-S."/>
            <person name="Jeong J.-T."/>
            <person name="Choi B.-S."/>
            <person name="Jung M."/>
            <person name="Ginzburg D."/>
            <person name="Zhao K."/>
            <person name="Won S.Y."/>
            <person name="Oh T.-J."/>
            <person name="Yu Y."/>
            <person name="Kim N.-H."/>
            <person name="Lee O.R."/>
            <person name="Lee T.-H."/>
            <person name="Bashyal P."/>
            <person name="Kim T.-S."/>
            <person name="Lee W.-H."/>
            <person name="Kawkins C."/>
            <person name="Kim C.-K."/>
            <person name="Kim J.S."/>
            <person name="Ahn B.O."/>
            <person name="Rhee S.Y."/>
            <person name="Sohng J.K."/>
        </authorList>
    </citation>
    <scope>NUCLEOTIDE SEQUENCE</scope>
    <source>
        <tissue evidence="1">Leaf</tissue>
    </source>
</reference>